<gene>
    <name evidence="2" type="ORF">Glove_88g136</name>
</gene>
<sequence>MEIYEKNSDFYSETQNIYSNEFKENINELEEELTEFEEGLNEFEESNESEEESNESEKELNEQVYEFPELELFEYNKENYVKALMALEKETIKQFSDESENLEEQFNDESENLEIDFEIQVSQEILSNQKPVEEELVEEENEPVFKLDSTLKTQFSACVLIDYIDGKLQTCNQTANKNICQLVGTWQIDESKVLEFQSKRIPLGLRNWMQRTFMENMGEKYSNSMHWTLFITGSGKRKFTCEQRELHKDDVTKSLKLLSRWILYIANNETEEKKN</sequence>
<dbReference type="Proteomes" id="UP000266861">
    <property type="component" value="Unassembled WGS sequence"/>
</dbReference>
<feature type="compositionally biased region" description="Acidic residues" evidence="1">
    <location>
        <begin position="34"/>
        <end position="54"/>
    </location>
</feature>
<dbReference type="AlphaFoldDB" id="A0A397J9H7"/>
<feature type="region of interest" description="Disordered" evidence="1">
    <location>
        <begin position="34"/>
        <end position="60"/>
    </location>
</feature>
<evidence type="ECO:0000256" key="1">
    <source>
        <dbReference type="SAM" id="MobiDB-lite"/>
    </source>
</evidence>
<dbReference type="EMBL" id="PQFF01000084">
    <property type="protein sequence ID" value="RHZ83702.1"/>
    <property type="molecule type" value="Genomic_DNA"/>
</dbReference>
<accession>A0A397J9H7</accession>
<reference evidence="2 3" key="1">
    <citation type="submission" date="2018-08" db="EMBL/GenBank/DDBJ databases">
        <title>Genome and evolution of the arbuscular mycorrhizal fungus Diversispora epigaea (formerly Glomus versiforme) and its bacterial endosymbionts.</title>
        <authorList>
            <person name="Sun X."/>
            <person name="Fei Z."/>
            <person name="Harrison M."/>
        </authorList>
    </citation>
    <scope>NUCLEOTIDE SEQUENCE [LARGE SCALE GENOMIC DNA]</scope>
    <source>
        <strain evidence="2 3">IT104</strain>
    </source>
</reference>
<dbReference type="OrthoDB" id="2493286at2759"/>
<evidence type="ECO:0000313" key="2">
    <source>
        <dbReference type="EMBL" id="RHZ83702.1"/>
    </source>
</evidence>
<keyword evidence="3" id="KW-1185">Reference proteome</keyword>
<evidence type="ECO:0000313" key="3">
    <source>
        <dbReference type="Proteomes" id="UP000266861"/>
    </source>
</evidence>
<organism evidence="2 3">
    <name type="scientific">Diversispora epigaea</name>
    <dbReference type="NCBI Taxonomy" id="1348612"/>
    <lineage>
        <taxon>Eukaryota</taxon>
        <taxon>Fungi</taxon>
        <taxon>Fungi incertae sedis</taxon>
        <taxon>Mucoromycota</taxon>
        <taxon>Glomeromycotina</taxon>
        <taxon>Glomeromycetes</taxon>
        <taxon>Diversisporales</taxon>
        <taxon>Diversisporaceae</taxon>
        <taxon>Diversispora</taxon>
    </lineage>
</organism>
<proteinExistence type="predicted"/>
<protein>
    <submittedName>
        <fullName evidence="2">Uncharacterized protein</fullName>
    </submittedName>
</protein>
<comment type="caution">
    <text evidence="2">The sequence shown here is derived from an EMBL/GenBank/DDBJ whole genome shotgun (WGS) entry which is preliminary data.</text>
</comment>
<name>A0A397J9H7_9GLOM</name>